<keyword evidence="4" id="KW-1185">Reference proteome</keyword>
<dbReference type="Proteomes" id="UP000067461">
    <property type="component" value="Chromosome"/>
</dbReference>
<dbReference type="NCBIfam" id="TIGR01552">
    <property type="entry name" value="phd_fam"/>
    <property type="match status" value="1"/>
</dbReference>
<evidence type="ECO:0000256" key="2">
    <source>
        <dbReference type="RuleBase" id="RU362080"/>
    </source>
</evidence>
<sequence>MKTISASDANRHFSNVLRSVAAGEVVTVLSRGKPVATIAPARSSGSEREAAKLDLLGRLRQQKASGARNWTRDELYEG</sequence>
<dbReference type="Pfam" id="PF02604">
    <property type="entry name" value="PhdYeFM_antitox"/>
    <property type="match status" value="1"/>
</dbReference>
<comment type="function">
    <text evidence="2">Antitoxin component of a type II toxin-antitoxin (TA) system.</text>
</comment>
<evidence type="ECO:0000256" key="1">
    <source>
        <dbReference type="ARBA" id="ARBA00009981"/>
    </source>
</evidence>
<dbReference type="OrthoDB" id="9800503at2"/>
<reference evidence="3 4" key="1">
    <citation type="journal article" date="2014" name="Nat. Commun.">
        <title>Physiological and genomic features of highly alkaliphilic hydrogen-utilizing Betaproteobacteria from a continental serpentinizing site.</title>
        <authorList>
            <person name="Suzuki S."/>
            <person name="Kuenen J.G."/>
            <person name="Schipper K."/>
            <person name="van der Velde S."/>
            <person name="Ishii S."/>
            <person name="Wu A."/>
            <person name="Sorokin D.Y."/>
            <person name="Tenney A."/>
            <person name="Meng X.Y."/>
            <person name="Morrill P.L."/>
            <person name="Kamagata Y."/>
            <person name="Muyzer G."/>
            <person name="Nealson K.H."/>
        </authorList>
    </citation>
    <scope>NUCLEOTIDE SEQUENCE [LARGE SCALE GENOMIC DNA]</scope>
    <source>
        <strain evidence="3 4">A1</strain>
    </source>
</reference>
<dbReference type="STRING" id="1458425.SRAA_1953"/>
<dbReference type="AlphaFoldDB" id="A0A060NJP2"/>
<dbReference type="InterPro" id="IPR006442">
    <property type="entry name" value="Antitoxin_Phd/YefM"/>
</dbReference>
<gene>
    <name evidence="3" type="ORF">SRAA_1953</name>
</gene>
<proteinExistence type="inferred from homology"/>
<dbReference type="SUPFAM" id="SSF143120">
    <property type="entry name" value="YefM-like"/>
    <property type="match status" value="1"/>
</dbReference>
<dbReference type="InterPro" id="IPR051416">
    <property type="entry name" value="phD-YefM_TA_antitoxins"/>
</dbReference>
<dbReference type="InterPro" id="IPR036165">
    <property type="entry name" value="YefM-like_sf"/>
</dbReference>
<dbReference type="KEGG" id="cbaa:SRAA_1953"/>
<dbReference type="HOGENOM" id="CLU_163140_6_0_4"/>
<protein>
    <recommendedName>
        <fullName evidence="2">Antitoxin</fullName>
    </recommendedName>
</protein>
<dbReference type="PANTHER" id="PTHR35377">
    <property type="entry name" value="ANTITOXIN VAPB49-RELATED-RELATED"/>
    <property type="match status" value="1"/>
</dbReference>
<dbReference type="Gene3D" id="3.40.1620.10">
    <property type="entry name" value="YefM-like domain"/>
    <property type="match status" value="1"/>
</dbReference>
<dbReference type="RefSeq" id="WP_045532406.1">
    <property type="nucleotide sequence ID" value="NZ_AP014568.1"/>
</dbReference>
<evidence type="ECO:0000313" key="4">
    <source>
        <dbReference type="Proteomes" id="UP000067461"/>
    </source>
</evidence>
<organism evidence="3 4">
    <name type="scientific">Serpentinimonas raichei</name>
    <dbReference type="NCBI Taxonomy" id="1458425"/>
    <lineage>
        <taxon>Bacteria</taxon>
        <taxon>Pseudomonadati</taxon>
        <taxon>Pseudomonadota</taxon>
        <taxon>Betaproteobacteria</taxon>
        <taxon>Burkholderiales</taxon>
        <taxon>Comamonadaceae</taxon>
        <taxon>Serpentinimonas</taxon>
    </lineage>
</organism>
<accession>A0A060NJP2</accession>
<evidence type="ECO:0000313" key="3">
    <source>
        <dbReference type="EMBL" id="BAO81807.1"/>
    </source>
</evidence>
<dbReference type="EMBL" id="AP014568">
    <property type="protein sequence ID" value="BAO81807.1"/>
    <property type="molecule type" value="Genomic_DNA"/>
</dbReference>
<name>A0A060NJP2_9BURK</name>
<comment type="similarity">
    <text evidence="1 2">Belongs to the phD/YefM antitoxin family.</text>
</comment>